<dbReference type="EC" id="2.7.11.1" evidence="1"/>
<feature type="transmembrane region" description="Helical" evidence="9">
    <location>
        <begin position="300"/>
        <end position="322"/>
    </location>
</feature>
<reference evidence="11 12" key="1">
    <citation type="submission" date="2019-03" db="EMBL/GenBank/DDBJ databases">
        <title>Genomic Encyclopedia of Type Strains, Phase IV (KMG-IV): sequencing the most valuable type-strain genomes for metagenomic binning, comparative biology and taxonomic classification.</title>
        <authorList>
            <person name="Goeker M."/>
        </authorList>
    </citation>
    <scope>NUCLEOTIDE SEQUENCE [LARGE SCALE GENOMIC DNA]</scope>
    <source>
        <strain evidence="11 12">DSM 45934</strain>
    </source>
</reference>
<dbReference type="Gene3D" id="1.10.510.10">
    <property type="entry name" value="Transferase(Phosphotransferase) domain 1"/>
    <property type="match status" value="1"/>
</dbReference>
<organism evidence="11 12">
    <name type="scientific">Actinocrispum wychmicini</name>
    <dbReference type="NCBI Taxonomy" id="1213861"/>
    <lineage>
        <taxon>Bacteria</taxon>
        <taxon>Bacillati</taxon>
        <taxon>Actinomycetota</taxon>
        <taxon>Actinomycetes</taxon>
        <taxon>Pseudonocardiales</taxon>
        <taxon>Pseudonocardiaceae</taxon>
        <taxon>Actinocrispum</taxon>
    </lineage>
</organism>
<evidence type="ECO:0000256" key="6">
    <source>
        <dbReference type="ARBA" id="ARBA00022840"/>
    </source>
</evidence>
<proteinExistence type="predicted"/>
<dbReference type="PANTHER" id="PTHR43289">
    <property type="entry name" value="MITOGEN-ACTIVATED PROTEIN KINASE KINASE KINASE 20-RELATED"/>
    <property type="match status" value="1"/>
</dbReference>
<dbReference type="PANTHER" id="PTHR43289:SF6">
    <property type="entry name" value="SERINE_THREONINE-PROTEIN KINASE NEKL-3"/>
    <property type="match status" value="1"/>
</dbReference>
<evidence type="ECO:0000256" key="7">
    <source>
        <dbReference type="PROSITE-ProRule" id="PRU10141"/>
    </source>
</evidence>
<protein>
    <recommendedName>
        <fullName evidence="1">non-specific serine/threonine protein kinase</fullName>
        <ecNumber evidence="1">2.7.11.1</ecNumber>
    </recommendedName>
</protein>
<dbReference type="SUPFAM" id="SSF56112">
    <property type="entry name" value="Protein kinase-like (PK-like)"/>
    <property type="match status" value="1"/>
</dbReference>
<dbReference type="EMBL" id="SLWS01000021">
    <property type="protein sequence ID" value="TCO45305.1"/>
    <property type="molecule type" value="Genomic_DNA"/>
</dbReference>
<dbReference type="GO" id="GO:0004674">
    <property type="term" value="F:protein serine/threonine kinase activity"/>
    <property type="evidence" value="ECO:0007669"/>
    <property type="project" value="UniProtKB-KW"/>
</dbReference>
<name>A0A4R2IR78_9PSEU</name>
<keyword evidence="12" id="KW-1185">Reference proteome</keyword>
<feature type="region of interest" description="Disordered" evidence="8">
    <location>
        <begin position="514"/>
        <end position="550"/>
    </location>
</feature>
<keyword evidence="9" id="KW-0812">Transmembrane</keyword>
<keyword evidence="4 7" id="KW-0547">Nucleotide-binding</keyword>
<evidence type="ECO:0000256" key="8">
    <source>
        <dbReference type="SAM" id="MobiDB-lite"/>
    </source>
</evidence>
<dbReference type="InterPro" id="IPR017441">
    <property type="entry name" value="Protein_kinase_ATP_BS"/>
</dbReference>
<dbReference type="PROSITE" id="PS50011">
    <property type="entry name" value="PROTEIN_KINASE_DOM"/>
    <property type="match status" value="1"/>
</dbReference>
<comment type="caution">
    <text evidence="11">The sequence shown here is derived from an EMBL/GenBank/DDBJ whole genome shotgun (WGS) entry which is preliminary data.</text>
</comment>
<dbReference type="GO" id="GO:0005524">
    <property type="term" value="F:ATP binding"/>
    <property type="evidence" value="ECO:0007669"/>
    <property type="project" value="UniProtKB-UniRule"/>
</dbReference>
<evidence type="ECO:0000256" key="4">
    <source>
        <dbReference type="ARBA" id="ARBA00022741"/>
    </source>
</evidence>
<keyword evidence="3" id="KW-0808">Transferase</keyword>
<evidence type="ECO:0000313" key="12">
    <source>
        <dbReference type="Proteomes" id="UP000295680"/>
    </source>
</evidence>
<evidence type="ECO:0000259" key="10">
    <source>
        <dbReference type="PROSITE" id="PS50011"/>
    </source>
</evidence>
<keyword evidence="9" id="KW-1133">Transmembrane helix</keyword>
<dbReference type="InterPro" id="IPR000719">
    <property type="entry name" value="Prot_kinase_dom"/>
</dbReference>
<dbReference type="InterPro" id="IPR008271">
    <property type="entry name" value="Ser/Thr_kinase_AS"/>
</dbReference>
<evidence type="ECO:0000256" key="2">
    <source>
        <dbReference type="ARBA" id="ARBA00022527"/>
    </source>
</evidence>
<evidence type="ECO:0000256" key="9">
    <source>
        <dbReference type="SAM" id="Phobius"/>
    </source>
</evidence>
<dbReference type="SMART" id="SM00220">
    <property type="entry name" value="S_TKc"/>
    <property type="match status" value="1"/>
</dbReference>
<dbReference type="InterPro" id="IPR011009">
    <property type="entry name" value="Kinase-like_dom_sf"/>
</dbReference>
<gene>
    <name evidence="11" type="ORF">EV192_12169</name>
</gene>
<feature type="domain" description="Protein kinase" evidence="10">
    <location>
        <begin position="14"/>
        <end position="273"/>
    </location>
</feature>
<dbReference type="Pfam" id="PF00069">
    <property type="entry name" value="Pkinase"/>
    <property type="match status" value="1"/>
</dbReference>
<keyword evidence="6 7" id="KW-0067">ATP-binding</keyword>
<evidence type="ECO:0000256" key="1">
    <source>
        <dbReference type="ARBA" id="ARBA00012513"/>
    </source>
</evidence>
<keyword evidence="2" id="KW-0723">Serine/threonine-protein kinase</keyword>
<dbReference type="Proteomes" id="UP000295680">
    <property type="component" value="Unassembled WGS sequence"/>
</dbReference>
<feature type="binding site" evidence="7">
    <location>
        <position position="43"/>
    </location>
    <ligand>
        <name>ATP</name>
        <dbReference type="ChEBI" id="CHEBI:30616"/>
    </ligand>
</feature>
<dbReference type="CDD" id="cd14014">
    <property type="entry name" value="STKc_PknB_like"/>
    <property type="match status" value="1"/>
</dbReference>
<sequence>MTIVTGARVVAGRYAIVGELGRGGMGVVWRAQDGVIGRQVAVKEVRFPGGLSDDERAVVTERVLREARTAGRLNDPGIVTVHDVLPHPDAIFIVMELVEAPTLAGLVARDGPLPAARVADIGRQALSALGKAHAAGIVHRDVKPSNIMVLPGDRVKLADFGIAHATDDPRLTQSGTMGTPGYMAPELFLGGRPSPASDLWSLGATLYFAIEGQAPFERPSSGQTLHAVLYENPQFRLCTGALAATISGLLTREGGVAGRLTASDAFRQLDAQVELARQNVPGPTTPVTRVSRPPAPRGRAVVWTAVVFVVVAALGVGGYLLLRPREGTGASLPCPTTPPANVALVDRALTTEVTGLTTKAVERLFTYDAKNLAATDAAAQELLTGQARTQYESLMKAVKEQAPQRQGGVTSRVTAMAPAEVSATEAKVLAAVSQTAVRANNDAPSGTLGEVLITVGRADGTWKITDISLTPSLRSAAAPQDTPPEACPKASEYQLASLRDGVREAGSHAAEVLTTIAARGRRGAPPPRRSPRSGRSWSPTSCLRPAPPGR</sequence>
<dbReference type="AlphaFoldDB" id="A0A4R2IR78"/>
<dbReference type="Gene3D" id="3.30.200.20">
    <property type="entry name" value="Phosphorylase Kinase, domain 1"/>
    <property type="match status" value="1"/>
</dbReference>
<accession>A0A4R2IR78</accession>
<keyword evidence="9" id="KW-0472">Membrane</keyword>
<evidence type="ECO:0000313" key="11">
    <source>
        <dbReference type="EMBL" id="TCO45305.1"/>
    </source>
</evidence>
<keyword evidence="5 11" id="KW-0418">Kinase</keyword>
<evidence type="ECO:0000256" key="5">
    <source>
        <dbReference type="ARBA" id="ARBA00022777"/>
    </source>
</evidence>
<evidence type="ECO:0000256" key="3">
    <source>
        <dbReference type="ARBA" id="ARBA00022679"/>
    </source>
</evidence>
<dbReference type="PROSITE" id="PS00108">
    <property type="entry name" value="PROTEIN_KINASE_ST"/>
    <property type="match status" value="1"/>
</dbReference>
<dbReference type="PROSITE" id="PS00107">
    <property type="entry name" value="PROTEIN_KINASE_ATP"/>
    <property type="match status" value="1"/>
</dbReference>